<dbReference type="InterPro" id="IPR013519">
    <property type="entry name" value="Int_alpha_beta-p"/>
</dbReference>
<dbReference type="Gene3D" id="2.130.10.130">
    <property type="entry name" value="Integrin alpha, N-terminal"/>
    <property type="match status" value="4"/>
</dbReference>
<keyword evidence="1" id="KW-0732">Signal</keyword>
<dbReference type="GO" id="GO:0007229">
    <property type="term" value="P:integrin-mediated signaling pathway"/>
    <property type="evidence" value="ECO:0007669"/>
    <property type="project" value="UniProtKB-KW"/>
</dbReference>
<gene>
    <name evidence="4" type="ORF">FOZ74_08010</name>
</gene>
<keyword evidence="4" id="KW-0401">Integrin</keyword>
<protein>
    <submittedName>
        <fullName evidence="4">Integrin</fullName>
    </submittedName>
</protein>
<dbReference type="AlphaFoldDB" id="A0A5B8RYA1"/>
<dbReference type="KEGG" id="cof:FOZ74_08010"/>
<evidence type="ECO:0000313" key="5">
    <source>
        <dbReference type="Proteomes" id="UP000321199"/>
    </source>
</evidence>
<dbReference type="InterPro" id="IPR011043">
    <property type="entry name" value="Gal_Oxase/kelch_b-propeller"/>
</dbReference>
<organism evidence="4 5">
    <name type="scientific">Comamonas flocculans</name>
    <dbReference type="NCBI Taxonomy" id="2597701"/>
    <lineage>
        <taxon>Bacteria</taxon>
        <taxon>Pseudomonadati</taxon>
        <taxon>Pseudomonadota</taxon>
        <taxon>Betaproteobacteria</taxon>
        <taxon>Burkholderiales</taxon>
        <taxon>Comamonadaceae</taxon>
        <taxon>Comamonas</taxon>
    </lineage>
</organism>
<dbReference type="SUPFAM" id="SSF50965">
    <property type="entry name" value="Galactose oxidase, central domain"/>
    <property type="match status" value="1"/>
</dbReference>
<dbReference type="PANTHER" id="PTHR36220:SF1">
    <property type="entry name" value="GAMMA TUBULIN COMPLEX COMPONENT C-TERMINAL DOMAIN-CONTAINING PROTEIN"/>
    <property type="match status" value="1"/>
</dbReference>
<dbReference type="InterPro" id="IPR028994">
    <property type="entry name" value="Integrin_alpha_N"/>
</dbReference>
<evidence type="ECO:0000256" key="3">
    <source>
        <dbReference type="ARBA" id="ARBA00023180"/>
    </source>
</evidence>
<sequence>MRGDALHVGVSCVTVDGGPSAPAPAPAVSPKPTVPANLSVGYHVKGYQFTWDPAVYADYYELAEDPDGAGPLPESPIGGPLASASYKHSLAPQLLHQRLNASYRVRACNIGGCSDWSAPLVPDLTQAIGYFKASNTGTGDYFGAALALSADGNTLAVGASSESSNATGIGGNQANNSAGNAGAVYVFIRSGSTWSQQAYVKASNTNGDDRFGYSLALSADGNTLAVGAVTEASNATGIGGNQANNSASNAGAVYVFIRSGSTWSQQAYVKASNTDEEDMFGHSLALSADGHTLAVGAIFEDSNATGVDGNQANNSASNAGAVYVFIRSGSTWSQQAYVKASNTNAGDNFGASVALSADGGTLTVGAAYEQSNATGVGGNQADNSAFGAGAVYVFTRSGGTWNQQAYVKASNTGPGAEFGYSLALSADGNTMTVGARGERSKATGIGGNQADNSAFGAGAVYVFTRSGSTWSQQAYVKASNTGMDDIFGPGLALTSDGRTMAVGAYQEDSKSAGIGGDQADNSAPLSGAVYLY</sequence>
<dbReference type="OrthoDB" id="6109816at2"/>
<dbReference type="Proteomes" id="UP000321199">
    <property type="component" value="Chromosome"/>
</dbReference>
<dbReference type="EMBL" id="CP042344">
    <property type="protein sequence ID" value="QEA14520.1"/>
    <property type="molecule type" value="Genomic_DNA"/>
</dbReference>
<name>A0A5B8RYA1_9BURK</name>
<keyword evidence="5" id="KW-1185">Reference proteome</keyword>
<dbReference type="SMART" id="SM00191">
    <property type="entry name" value="Int_alpha"/>
    <property type="match status" value="5"/>
</dbReference>
<keyword evidence="2" id="KW-0677">Repeat</keyword>
<evidence type="ECO:0000313" key="4">
    <source>
        <dbReference type="EMBL" id="QEA14520.1"/>
    </source>
</evidence>
<dbReference type="PANTHER" id="PTHR36220">
    <property type="entry name" value="UNNAMED PRODUCT"/>
    <property type="match status" value="1"/>
</dbReference>
<evidence type="ECO:0000256" key="2">
    <source>
        <dbReference type="ARBA" id="ARBA00022737"/>
    </source>
</evidence>
<proteinExistence type="predicted"/>
<reference evidence="4 5" key="1">
    <citation type="submission" date="2019-07" db="EMBL/GenBank/DDBJ databases">
        <title>Complete genome sequence of Comamonas sp. NLF 7-7 isolated from livestock.</title>
        <authorList>
            <person name="Kim D.H."/>
            <person name="Kim J.G."/>
        </authorList>
    </citation>
    <scope>NUCLEOTIDE SEQUENCE [LARGE SCALE GENOMIC DNA]</scope>
    <source>
        <strain evidence="4 5">NLF 7-7</strain>
    </source>
</reference>
<evidence type="ECO:0000256" key="1">
    <source>
        <dbReference type="ARBA" id="ARBA00022729"/>
    </source>
</evidence>
<accession>A0A5B8RYA1</accession>
<dbReference type="InterPro" id="IPR013517">
    <property type="entry name" value="FG-GAP"/>
</dbReference>
<keyword evidence="3" id="KW-0325">Glycoprotein</keyword>
<dbReference type="Pfam" id="PF14312">
    <property type="entry name" value="FG-GAP_2"/>
    <property type="match status" value="4"/>
</dbReference>